<proteinExistence type="inferred from homology"/>
<dbReference type="PANTHER" id="PTHR35174">
    <property type="entry name" value="BLL7171 PROTEIN-RELATED"/>
    <property type="match status" value="1"/>
</dbReference>
<accession>A0ABS5A8U1</accession>
<dbReference type="SUPFAM" id="SSF54909">
    <property type="entry name" value="Dimeric alpha+beta barrel"/>
    <property type="match status" value="1"/>
</dbReference>
<sequence length="139" mass="15671">MRFMVLVKGNADTEAGVMPSTQELEEMTRYNEELVKAGVMLAGEGLHPTSNGVRVAFDGDKRTVIDGPFTETKELLAGFWILEVGSREEVIEWVKRAPMREGSLEIRQVFTEEDFGDAMTDDIKAREQKMREQATEQQG</sequence>
<dbReference type="InterPro" id="IPR005545">
    <property type="entry name" value="YCII"/>
</dbReference>
<gene>
    <name evidence="3" type="ORF">JOF53_001569</name>
</gene>
<evidence type="ECO:0000313" key="3">
    <source>
        <dbReference type="EMBL" id="MBP2472697.1"/>
    </source>
</evidence>
<reference evidence="3 4" key="1">
    <citation type="submission" date="2021-03" db="EMBL/GenBank/DDBJ databases">
        <title>Sequencing the genomes of 1000 actinobacteria strains.</title>
        <authorList>
            <person name="Klenk H.-P."/>
        </authorList>
    </citation>
    <scope>NUCLEOTIDE SEQUENCE [LARGE SCALE GENOMIC DNA]</scope>
    <source>
        <strain evidence="3 4">DSM 44580</strain>
    </source>
</reference>
<comment type="similarity">
    <text evidence="1">Belongs to the YciI family.</text>
</comment>
<comment type="caution">
    <text evidence="3">The sequence shown here is derived from an EMBL/GenBank/DDBJ whole genome shotgun (WGS) entry which is preliminary data.</text>
</comment>
<dbReference type="EMBL" id="JAGIOO010000001">
    <property type="protein sequence ID" value="MBP2472697.1"/>
    <property type="molecule type" value="Genomic_DNA"/>
</dbReference>
<evidence type="ECO:0000256" key="1">
    <source>
        <dbReference type="ARBA" id="ARBA00007689"/>
    </source>
</evidence>
<protein>
    <recommendedName>
        <fullName evidence="2">YCII-related domain-containing protein</fullName>
    </recommendedName>
</protein>
<evidence type="ECO:0000313" key="4">
    <source>
        <dbReference type="Proteomes" id="UP001519363"/>
    </source>
</evidence>
<keyword evidence="4" id="KW-1185">Reference proteome</keyword>
<organism evidence="3 4">
    <name type="scientific">Crossiella equi</name>
    <dbReference type="NCBI Taxonomy" id="130796"/>
    <lineage>
        <taxon>Bacteria</taxon>
        <taxon>Bacillati</taxon>
        <taxon>Actinomycetota</taxon>
        <taxon>Actinomycetes</taxon>
        <taxon>Pseudonocardiales</taxon>
        <taxon>Pseudonocardiaceae</taxon>
        <taxon>Crossiella</taxon>
    </lineage>
</organism>
<dbReference type="Gene3D" id="3.30.70.1060">
    <property type="entry name" value="Dimeric alpha+beta barrel"/>
    <property type="match status" value="1"/>
</dbReference>
<dbReference type="Pfam" id="PF03795">
    <property type="entry name" value="YCII"/>
    <property type="match status" value="1"/>
</dbReference>
<feature type="domain" description="YCII-related" evidence="2">
    <location>
        <begin position="1"/>
        <end position="110"/>
    </location>
</feature>
<dbReference type="PANTHER" id="PTHR35174:SF4">
    <property type="entry name" value="BLL7163 PROTEIN"/>
    <property type="match status" value="1"/>
</dbReference>
<dbReference type="InterPro" id="IPR011008">
    <property type="entry name" value="Dimeric_a/b-barrel"/>
</dbReference>
<name>A0ABS5A8U1_9PSEU</name>
<dbReference type="RefSeq" id="WP_086789076.1">
    <property type="nucleotide sequence ID" value="NZ_JAGIOO010000001.1"/>
</dbReference>
<dbReference type="Proteomes" id="UP001519363">
    <property type="component" value="Unassembled WGS sequence"/>
</dbReference>
<evidence type="ECO:0000259" key="2">
    <source>
        <dbReference type="Pfam" id="PF03795"/>
    </source>
</evidence>